<dbReference type="SUPFAM" id="SSF101898">
    <property type="entry name" value="NHL repeat"/>
    <property type="match status" value="1"/>
</dbReference>
<organism evidence="3 4">
    <name type="scientific">Branchiostoma lanceolatum</name>
    <name type="common">Common lancelet</name>
    <name type="synonym">Amphioxus lanceolatum</name>
    <dbReference type="NCBI Taxonomy" id="7740"/>
    <lineage>
        <taxon>Eukaryota</taxon>
        <taxon>Metazoa</taxon>
        <taxon>Chordata</taxon>
        <taxon>Cephalochordata</taxon>
        <taxon>Leptocardii</taxon>
        <taxon>Amphioxiformes</taxon>
        <taxon>Branchiostomatidae</taxon>
        <taxon>Branchiostoma</taxon>
    </lineage>
</organism>
<dbReference type="OrthoDB" id="342730at2759"/>
<dbReference type="GO" id="GO:0043161">
    <property type="term" value="P:proteasome-mediated ubiquitin-dependent protein catabolic process"/>
    <property type="evidence" value="ECO:0007669"/>
    <property type="project" value="TreeGrafter"/>
</dbReference>
<protein>
    <submittedName>
        <fullName evidence="3">TRIM3 protein</fullName>
    </submittedName>
</protein>
<reference evidence="3" key="1">
    <citation type="submission" date="2022-01" db="EMBL/GenBank/DDBJ databases">
        <authorList>
            <person name="Braso-Vives M."/>
        </authorList>
    </citation>
    <scope>NUCLEOTIDE SEQUENCE</scope>
</reference>
<keyword evidence="4" id="KW-1185">Reference proteome</keyword>
<evidence type="ECO:0000256" key="2">
    <source>
        <dbReference type="SAM" id="MobiDB-lite"/>
    </source>
</evidence>
<dbReference type="GO" id="GO:0000209">
    <property type="term" value="P:protein polyubiquitination"/>
    <property type="evidence" value="ECO:0007669"/>
    <property type="project" value="TreeGrafter"/>
</dbReference>
<dbReference type="PANTHER" id="PTHR24104">
    <property type="entry name" value="E3 UBIQUITIN-PROTEIN LIGASE NHLRC1-RELATED"/>
    <property type="match status" value="1"/>
</dbReference>
<dbReference type="InterPro" id="IPR050952">
    <property type="entry name" value="TRIM-NHL_E3_ligases"/>
</dbReference>
<dbReference type="CDD" id="cd05819">
    <property type="entry name" value="NHL"/>
    <property type="match status" value="1"/>
</dbReference>
<keyword evidence="1" id="KW-0677">Repeat</keyword>
<dbReference type="AlphaFoldDB" id="A0A8K0EVI3"/>
<dbReference type="Gene3D" id="2.120.10.30">
    <property type="entry name" value="TolB, C-terminal domain"/>
    <property type="match status" value="1"/>
</dbReference>
<dbReference type="Proteomes" id="UP000838412">
    <property type="component" value="Chromosome 7"/>
</dbReference>
<dbReference type="Pfam" id="PF01436">
    <property type="entry name" value="NHL"/>
    <property type="match status" value="1"/>
</dbReference>
<feature type="compositionally biased region" description="Low complexity" evidence="2">
    <location>
        <begin position="201"/>
        <end position="227"/>
    </location>
</feature>
<dbReference type="GO" id="GO:0061630">
    <property type="term" value="F:ubiquitin protein ligase activity"/>
    <property type="evidence" value="ECO:0007669"/>
    <property type="project" value="TreeGrafter"/>
</dbReference>
<feature type="region of interest" description="Disordered" evidence="2">
    <location>
        <begin position="1"/>
        <end position="279"/>
    </location>
</feature>
<dbReference type="PANTHER" id="PTHR24104:SF50">
    <property type="entry name" value="SMP-30_GLUCONOLACTONASE_LRE-LIKE REGION DOMAIN-CONTAINING PROTEIN"/>
    <property type="match status" value="1"/>
</dbReference>
<evidence type="ECO:0000256" key="1">
    <source>
        <dbReference type="ARBA" id="ARBA00022737"/>
    </source>
</evidence>
<evidence type="ECO:0000313" key="3">
    <source>
        <dbReference type="EMBL" id="CAH1270412.1"/>
    </source>
</evidence>
<gene>
    <name evidence="3" type="primary">TRIM3</name>
    <name evidence="3" type="ORF">BLAG_LOCUS22703</name>
</gene>
<dbReference type="InterPro" id="IPR001258">
    <property type="entry name" value="NHL_repeat"/>
</dbReference>
<feature type="compositionally biased region" description="Polar residues" evidence="2">
    <location>
        <begin position="10"/>
        <end position="19"/>
    </location>
</feature>
<feature type="region of interest" description="Disordered" evidence="2">
    <location>
        <begin position="449"/>
        <end position="484"/>
    </location>
</feature>
<feature type="compositionally biased region" description="Pro residues" evidence="2">
    <location>
        <begin position="309"/>
        <end position="318"/>
    </location>
</feature>
<feature type="compositionally biased region" description="Polar residues" evidence="2">
    <location>
        <begin position="64"/>
        <end position="75"/>
    </location>
</feature>
<proteinExistence type="predicted"/>
<feature type="compositionally biased region" description="Polar residues" evidence="2">
    <location>
        <begin position="29"/>
        <end position="43"/>
    </location>
</feature>
<feature type="region of interest" description="Disordered" evidence="2">
    <location>
        <begin position="292"/>
        <end position="337"/>
    </location>
</feature>
<dbReference type="InterPro" id="IPR011042">
    <property type="entry name" value="6-blade_b-propeller_TolB-like"/>
</dbReference>
<accession>A0A8K0EVI3</accession>
<feature type="region of interest" description="Disordered" evidence="2">
    <location>
        <begin position="404"/>
        <end position="425"/>
    </location>
</feature>
<sequence>MAEAPVDEVPQTQTANSQIAADLIDPGGSTRQENGETPMSSPQEDSEAPPPLPPKKSRRRHEQSTGAQPGSSGQTPARKARSRRPEEESVQWSRPPGQTPGEPSTSRHPGRIPREPSRPPAQTPAAREPSRPPAQTPAAREPSRPPAQTPAAREPSRPPAQTPAARFPLPKQRDAKRAGVYRHRLREEDLVNLPLNPMYGADLPSGPADDSPPADGQGQGQDAAQARGPEDGSGPTTHTYEDGDTFGMRLGPPLNQDALSAPTVPSTPRPGRSTDGTQPVAAATHVYEDGESVGMRLGPGLNSDVLNAPPVPSTPRPGRPTGGVQQGPAGPNPLLNPQAILSQLRPNPMYNSNQPPGSAQESRTIWGQLRHRLSPRQLICAVISSVTLVTLLIVVPVLLTHLNSRPGDQDSLAATTTAGPNTTGRAAWKSSAVLMRTDEVTSADVTKVSRVHERCPSHGITAAGPAPINTPVSTNTQAETSDQGSRELVITFGDESGAGKLRSARGVAVSPDSKIWVADRSTARLHVYSMEGVYLHQFPQDAPGLGHPSKRPSDVSIDKDGHLWVLMLGYPAGPDSVVQFTRDGYLKANFDLPGTVPRGLLRGMAVDLCNNHVFVTWSDGYRGGVQAFNPDGKLQWGVGPQQWMRSPTNVAVNGEGNIFVSDSYTHSIYKYDKTGQYVSKFGDSRLDHPKGICVDNSGHIIVADSLHQRVVVYTGGGRYLRHIPVRAKFEPTGVAVGPEGQLVVVNENTITVFPRY</sequence>
<feature type="compositionally biased region" description="Low complexity" evidence="2">
    <location>
        <begin position="413"/>
        <end position="425"/>
    </location>
</feature>
<dbReference type="EMBL" id="OV696692">
    <property type="protein sequence ID" value="CAH1270412.1"/>
    <property type="molecule type" value="Genomic_DNA"/>
</dbReference>
<name>A0A8K0EVI3_BRALA</name>
<feature type="compositionally biased region" description="Polar residues" evidence="2">
    <location>
        <begin position="470"/>
        <end position="483"/>
    </location>
</feature>
<evidence type="ECO:0000313" key="4">
    <source>
        <dbReference type="Proteomes" id="UP000838412"/>
    </source>
</evidence>